<accession>A0A6U2PKG9</accession>
<dbReference type="EMBL" id="HBGY01018666">
    <property type="protein sequence ID" value="CAD9586469.1"/>
    <property type="molecule type" value="Transcribed_RNA"/>
</dbReference>
<reference evidence="2" key="1">
    <citation type="submission" date="2021-01" db="EMBL/GenBank/DDBJ databases">
        <authorList>
            <person name="Corre E."/>
            <person name="Pelletier E."/>
            <person name="Niang G."/>
            <person name="Scheremetjew M."/>
            <person name="Finn R."/>
            <person name="Kale V."/>
            <person name="Holt S."/>
            <person name="Cochrane G."/>
            <person name="Meng A."/>
            <person name="Brown T."/>
            <person name="Cohen L."/>
        </authorList>
    </citation>
    <scope>NUCLEOTIDE SEQUENCE</scope>
    <source>
        <strain evidence="2">B650</strain>
    </source>
</reference>
<evidence type="ECO:0000313" key="1">
    <source>
        <dbReference type="EMBL" id="CAD9586466.1"/>
    </source>
</evidence>
<dbReference type="EMBL" id="HBGY01018665">
    <property type="protein sequence ID" value="CAD9586466.1"/>
    <property type="molecule type" value="Transcribed_RNA"/>
</dbReference>
<organism evidence="2">
    <name type="scientific">Leptocylindrus danicus</name>
    <dbReference type="NCBI Taxonomy" id="163516"/>
    <lineage>
        <taxon>Eukaryota</taxon>
        <taxon>Sar</taxon>
        <taxon>Stramenopiles</taxon>
        <taxon>Ochrophyta</taxon>
        <taxon>Bacillariophyta</taxon>
        <taxon>Coscinodiscophyceae</taxon>
        <taxon>Chaetocerotophycidae</taxon>
        <taxon>Leptocylindrales</taxon>
        <taxon>Leptocylindraceae</taxon>
        <taxon>Leptocylindrus</taxon>
    </lineage>
</organism>
<name>A0A6U2PKG9_9STRA</name>
<gene>
    <name evidence="1" type="ORF">LDAN0321_LOCUS11949</name>
    <name evidence="2" type="ORF">LDAN0321_LOCUS11950</name>
</gene>
<proteinExistence type="predicted"/>
<sequence>MAQSLHGDGISINLFHSLWTKGVNKKCGPSINIPDTVVFQFGHASQWYFTGVDGAILRKRKQNLQNDRIEAAFTKRAAGDYDILAYFISSDASGHVENKVGTSIVYFDKKSLHSFLNDCRKECSGILQRFIAPRGTNNSMICAIWSPKLCVLERRINRRQLNDVKFDLYERAITFEGPEMHSTAVPLRGNVLTGKIQHICETIVSHIFEVSERQNKISRMVTNFKVDNKGKVWFLWSTSIRLDIQDDNFGLYPNDVSNPGPLTIDPNYKLPPSVNLGPATVNNPSTDDGGAKKCLSCAKALPILNEAHPVPYKTIIAHFEKVVDMIKEDSLDKNVISWPPESSVINAAGHVGFGFAKASNDASISFAETIDLVIPPIIRQLHTRLKVAGYRRYRRDPLFLHKTCSVCEICFLSYAQLASTGFQIIRPILIEDNDENQHHRGKKAGEFESNTGATREERLRRKLQSKWMPADDPDGVPSFLTRENAATRPNENASLGRSKMNDILSGVPDFPIAITDVLVDSNECDDKAWGLHDKLLQMATDEPFAAITLSLEEVRRRRDDDVLAESMRGIASPQNSESNPLQHLITAYNRMTYGARANQRKETKRKHGQKRNPYEIPLVFADEDDRYSKQKLNVDVAKGLEGRGNDDTKHKDFIQETVRELEDQLEALSRGRIDVSDITI</sequence>
<evidence type="ECO:0000313" key="2">
    <source>
        <dbReference type="EMBL" id="CAD9586469.1"/>
    </source>
</evidence>
<dbReference type="AlphaFoldDB" id="A0A6U2PKG9"/>
<protein>
    <submittedName>
        <fullName evidence="2">Uncharacterized protein</fullName>
    </submittedName>
</protein>